<name>A0ABT0UI60_9ACTN</name>
<reference evidence="2" key="1">
    <citation type="submission" date="2022-06" db="EMBL/GenBank/DDBJ databases">
        <title>Genome public.</title>
        <authorList>
            <person name="Sun Q."/>
        </authorList>
    </citation>
    <scope>NUCLEOTIDE SEQUENCE</scope>
    <source>
        <strain evidence="2">CWNU-1</strain>
    </source>
</reference>
<evidence type="ECO:0000256" key="1">
    <source>
        <dbReference type="SAM" id="Coils"/>
    </source>
</evidence>
<keyword evidence="1" id="KW-0175">Coiled coil</keyword>
<evidence type="ECO:0000313" key="2">
    <source>
        <dbReference type="EMBL" id="MCM2388333.1"/>
    </source>
</evidence>
<organism evidence="2 3">
    <name type="scientific">Streptomyces albipurpureus</name>
    <dbReference type="NCBI Taxonomy" id="2897419"/>
    <lineage>
        <taxon>Bacteria</taxon>
        <taxon>Bacillati</taxon>
        <taxon>Actinomycetota</taxon>
        <taxon>Actinomycetes</taxon>
        <taxon>Kitasatosporales</taxon>
        <taxon>Streptomycetaceae</taxon>
        <taxon>Streptomyces</taxon>
    </lineage>
</organism>
<protein>
    <submittedName>
        <fullName evidence="2">Uncharacterized protein</fullName>
    </submittedName>
</protein>
<dbReference type="Proteomes" id="UP001431429">
    <property type="component" value="Unassembled WGS sequence"/>
</dbReference>
<accession>A0ABT0UI60</accession>
<proteinExistence type="predicted"/>
<evidence type="ECO:0000313" key="3">
    <source>
        <dbReference type="Proteomes" id="UP001431429"/>
    </source>
</evidence>
<sequence>MTDGVETGVWESAWERAHQTAQYDRALRRGVGSGDPREQLRSNLRTAEQRLKQLTRARAVHVKQRAEYLAKYRAFADSRPGPHREDRNILDAWFENDASVSRRRELLQHLAATDSATSTVQREIDEVAQRIAVLRERLTAQGAVDVAE</sequence>
<keyword evidence="3" id="KW-1185">Reference proteome</keyword>
<feature type="coiled-coil region" evidence="1">
    <location>
        <begin position="37"/>
        <end position="64"/>
    </location>
</feature>
<dbReference type="EMBL" id="JAMQAW010000007">
    <property type="protein sequence ID" value="MCM2388333.1"/>
    <property type="molecule type" value="Genomic_DNA"/>
</dbReference>
<gene>
    <name evidence="2" type="ORF">NBG84_08480</name>
</gene>
<comment type="caution">
    <text evidence="2">The sequence shown here is derived from an EMBL/GenBank/DDBJ whole genome shotgun (WGS) entry which is preliminary data.</text>
</comment>